<accession>A0A4R2TIX1</accession>
<evidence type="ECO:0000313" key="2">
    <source>
        <dbReference type="EMBL" id="TCP94752.1"/>
    </source>
</evidence>
<dbReference type="RefSeq" id="WP_132849811.1">
    <property type="nucleotide sequence ID" value="NZ_CP058648.1"/>
</dbReference>
<reference evidence="2 3" key="1">
    <citation type="submission" date="2019-03" db="EMBL/GenBank/DDBJ databases">
        <title>Genomic Encyclopedia of Type Strains, Phase IV (KMG-IV): sequencing the most valuable type-strain genomes for metagenomic binning, comparative biology and taxonomic classification.</title>
        <authorList>
            <person name="Goeker M."/>
        </authorList>
    </citation>
    <scope>NUCLEOTIDE SEQUENCE [LARGE SCALE GENOMIC DNA]</scope>
    <source>
        <strain evidence="2 3">DSM 100013</strain>
    </source>
</reference>
<feature type="transmembrane region" description="Helical" evidence="1">
    <location>
        <begin position="48"/>
        <end position="71"/>
    </location>
</feature>
<feature type="transmembrane region" description="Helical" evidence="1">
    <location>
        <begin position="7"/>
        <end position="28"/>
    </location>
</feature>
<dbReference type="PANTHER" id="PTHR31876:SF26">
    <property type="entry name" value="PROTEIN LIKE COV 2"/>
    <property type="match status" value="1"/>
</dbReference>
<dbReference type="OrthoDB" id="9780267at2"/>
<keyword evidence="1" id="KW-0472">Membrane</keyword>
<evidence type="ECO:0000256" key="1">
    <source>
        <dbReference type="SAM" id="Phobius"/>
    </source>
</evidence>
<proteinExistence type="predicted"/>
<comment type="caution">
    <text evidence="2">The sequence shown here is derived from an EMBL/GenBank/DDBJ whole genome shotgun (WGS) entry which is preliminary data.</text>
</comment>
<sequence length="199" mass="22408">MKRFRQLFIRGVIAISPIVVTIYVLYYFFSLVDNVLGRIIVRIIGIPIPGIGIITSFVLILLMGFIVTNVLGAKAFDYVEKLLHRVPVIPRIYFGVKQLTDAFSLQGKQIFNKVVLIEYPRNGIYVLGFVTGESKGEIQKKTSEKLSNVFIPTTPNPTSGMLIMMRDEEIIYLDMTVEEGLKFIISAGVVTPSNKQFNK</sequence>
<protein>
    <submittedName>
        <fullName evidence="2">Putative membrane protein</fullName>
    </submittedName>
</protein>
<dbReference type="Pfam" id="PF04367">
    <property type="entry name" value="DUF502"/>
    <property type="match status" value="1"/>
</dbReference>
<gene>
    <name evidence="2" type="ORF">EDD79_10725</name>
</gene>
<dbReference type="InterPro" id="IPR007462">
    <property type="entry name" value="COV1-like"/>
</dbReference>
<keyword evidence="3" id="KW-1185">Reference proteome</keyword>
<dbReference type="AlphaFoldDB" id="A0A4R2TIX1"/>
<dbReference type="PANTHER" id="PTHR31876">
    <property type="entry name" value="COV-LIKE PROTEIN 1"/>
    <property type="match status" value="1"/>
</dbReference>
<keyword evidence="1" id="KW-0812">Transmembrane</keyword>
<keyword evidence="1" id="KW-1133">Transmembrane helix</keyword>
<dbReference type="Proteomes" id="UP000295504">
    <property type="component" value="Unassembled WGS sequence"/>
</dbReference>
<evidence type="ECO:0000313" key="3">
    <source>
        <dbReference type="Proteomes" id="UP000295504"/>
    </source>
</evidence>
<name>A0A4R2TIX1_9FIRM</name>
<organism evidence="2 3">
    <name type="scientific">Serpentinicella alkaliphila</name>
    <dbReference type="NCBI Taxonomy" id="1734049"/>
    <lineage>
        <taxon>Bacteria</taxon>
        <taxon>Bacillati</taxon>
        <taxon>Bacillota</taxon>
        <taxon>Clostridia</taxon>
        <taxon>Peptostreptococcales</taxon>
        <taxon>Natronincolaceae</taxon>
        <taxon>Serpentinicella</taxon>
    </lineage>
</organism>
<dbReference type="EMBL" id="SLYC01000072">
    <property type="protein sequence ID" value="TCP94752.1"/>
    <property type="molecule type" value="Genomic_DNA"/>
</dbReference>